<proteinExistence type="predicted"/>
<dbReference type="STRING" id="1189621.A3SI_15201"/>
<sequence length="65" mass="7153">MLLYLFFGVATILLSNHISAMEWLVVVPALAYFATKPLLFISSNRWRTGVAAAFFSCPPAFGPCL</sequence>
<protein>
    <submittedName>
        <fullName evidence="1">Uncharacterized protein</fullName>
    </submittedName>
</protein>
<evidence type="ECO:0000313" key="2">
    <source>
        <dbReference type="Proteomes" id="UP000005551"/>
    </source>
</evidence>
<comment type="caution">
    <text evidence="1">The sequence shown here is derived from an EMBL/GenBank/DDBJ whole genome shotgun (WGS) entry which is preliminary data.</text>
</comment>
<evidence type="ECO:0000313" key="1">
    <source>
        <dbReference type="EMBL" id="EIM74787.1"/>
    </source>
</evidence>
<organism evidence="1 2">
    <name type="scientific">Nitritalea halalkaliphila LW7</name>
    <dbReference type="NCBI Taxonomy" id="1189621"/>
    <lineage>
        <taxon>Bacteria</taxon>
        <taxon>Pseudomonadati</taxon>
        <taxon>Bacteroidota</taxon>
        <taxon>Cytophagia</taxon>
        <taxon>Cytophagales</taxon>
        <taxon>Cyclobacteriaceae</taxon>
        <taxon>Nitritalea</taxon>
    </lineage>
</organism>
<reference evidence="1 2" key="1">
    <citation type="submission" date="2012-05" db="EMBL/GenBank/DDBJ databases">
        <title>Genome sequence of Nitritalea halalkaliphila LW7.</title>
        <authorList>
            <person name="Jangir P.K."/>
            <person name="Singh A."/>
            <person name="Shivaji S."/>
            <person name="Sharma R."/>
        </authorList>
    </citation>
    <scope>NUCLEOTIDE SEQUENCE [LARGE SCALE GENOMIC DNA]</scope>
    <source>
        <strain evidence="1 2">LW7</strain>
    </source>
</reference>
<dbReference type="EMBL" id="AJYA01000039">
    <property type="protein sequence ID" value="EIM74787.1"/>
    <property type="molecule type" value="Genomic_DNA"/>
</dbReference>
<name>I5BYY5_9BACT</name>
<dbReference type="AlphaFoldDB" id="I5BYY5"/>
<gene>
    <name evidence="1" type="ORF">A3SI_15201</name>
</gene>
<accession>I5BYY5</accession>
<keyword evidence="2" id="KW-1185">Reference proteome</keyword>
<dbReference type="Proteomes" id="UP000005551">
    <property type="component" value="Unassembled WGS sequence"/>
</dbReference>